<dbReference type="OrthoDB" id="9806939at2"/>
<dbReference type="Gene3D" id="2.40.50.100">
    <property type="match status" value="1"/>
</dbReference>
<evidence type="ECO:0000256" key="1">
    <source>
        <dbReference type="ARBA" id="ARBA00009477"/>
    </source>
</evidence>
<dbReference type="Gene3D" id="2.40.30.170">
    <property type="match status" value="1"/>
</dbReference>
<dbReference type="RefSeq" id="WP_045107239.1">
    <property type="nucleotide sequence ID" value="NZ_LN681225.1"/>
</dbReference>
<reference evidence="5" key="1">
    <citation type="submission" date="2014-09" db="EMBL/GenBank/DDBJ databases">
        <authorList>
            <person name="Gomez-Valero L."/>
        </authorList>
    </citation>
    <scope>NUCLEOTIDE SEQUENCE [LARGE SCALE GENOMIC DNA]</scope>
    <source>
        <strain evidence="5">ATCC35250</strain>
    </source>
</reference>
<dbReference type="AlphaFoldDB" id="A0A0A8UXE2"/>
<sequence length="338" mass="37694">MKRYLLLTVVLLILVIVGWFSLSRLTRETIEVVHPVYGNAVQAAYATGTVEATVMLPISTHIAARLIKLNVDEGSEVKKGEVLAQLEDEQLQQSLVELKEREDLARKRFQRSSTLVTKGVISKDEYDRTLSEWNEARAAVQGVEAQIKYLKLTSPADGRIIRRDGEIGQLIPANQAVFWLSCCAPLRISTEVDEEDIAEVRVGQKVLIRADAFPGRIFYGIVQSITPKGDPIARSYRVRIRFVGNTPLLIGMTAETNIILHEKKNALLIPVTAVVENKVWLVKRGRLVHSPVLIGAKGFKQIEIIKGVEPQDLVVLRATPELKPGARVNTILVEQEKE</sequence>
<dbReference type="PATRIC" id="fig|449.7.peg.1718"/>
<feature type="domain" description="CusB-like beta-barrel" evidence="3">
    <location>
        <begin position="189"/>
        <end position="258"/>
    </location>
</feature>
<evidence type="ECO:0000259" key="3">
    <source>
        <dbReference type="Pfam" id="PF25954"/>
    </source>
</evidence>
<dbReference type="SUPFAM" id="SSF111369">
    <property type="entry name" value="HlyD-like secretion proteins"/>
    <property type="match status" value="1"/>
</dbReference>
<dbReference type="KEGG" id="lha:LHA_3192"/>
<dbReference type="Gene3D" id="2.40.420.20">
    <property type="match status" value="1"/>
</dbReference>
<evidence type="ECO:0000313" key="5">
    <source>
        <dbReference type="Proteomes" id="UP000032803"/>
    </source>
</evidence>
<accession>A0A0A8UXE2</accession>
<keyword evidence="5" id="KW-1185">Reference proteome</keyword>
<dbReference type="Gene3D" id="1.10.287.470">
    <property type="entry name" value="Helix hairpin bin"/>
    <property type="match status" value="1"/>
</dbReference>
<dbReference type="NCBIfam" id="TIGR01730">
    <property type="entry name" value="RND_mfp"/>
    <property type="match status" value="1"/>
</dbReference>
<dbReference type="GO" id="GO:1990281">
    <property type="term" value="C:efflux pump complex"/>
    <property type="evidence" value="ECO:0007669"/>
    <property type="project" value="TreeGrafter"/>
</dbReference>
<evidence type="ECO:0000259" key="2">
    <source>
        <dbReference type="Pfam" id="PF25917"/>
    </source>
</evidence>
<proteinExistence type="inferred from homology"/>
<dbReference type="EMBL" id="LN681225">
    <property type="protein sequence ID" value="CEK12176.1"/>
    <property type="molecule type" value="Genomic_DNA"/>
</dbReference>
<dbReference type="STRING" id="449.LHA_3192"/>
<dbReference type="Pfam" id="PF25954">
    <property type="entry name" value="Beta-barrel_RND_2"/>
    <property type="match status" value="1"/>
</dbReference>
<dbReference type="InterPro" id="IPR006143">
    <property type="entry name" value="RND_pump_MFP"/>
</dbReference>
<organism evidence="4 5">
    <name type="scientific">Legionella hackeliae</name>
    <dbReference type="NCBI Taxonomy" id="449"/>
    <lineage>
        <taxon>Bacteria</taxon>
        <taxon>Pseudomonadati</taxon>
        <taxon>Pseudomonadota</taxon>
        <taxon>Gammaproteobacteria</taxon>
        <taxon>Legionellales</taxon>
        <taxon>Legionellaceae</taxon>
        <taxon>Legionella</taxon>
    </lineage>
</organism>
<evidence type="ECO:0000313" key="4">
    <source>
        <dbReference type="EMBL" id="CEK12176.1"/>
    </source>
</evidence>
<gene>
    <name evidence="4" type="ORF">LHA_3192</name>
</gene>
<dbReference type="InterPro" id="IPR058625">
    <property type="entry name" value="MdtA-like_BSH"/>
</dbReference>
<protein>
    <submittedName>
        <fullName evidence="4">Uncharacterized protein</fullName>
    </submittedName>
</protein>
<dbReference type="PANTHER" id="PTHR30469">
    <property type="entry name" value="MULTIDRUG RESISTANCE PROTEIN MDTA"/>
    <property type="match status" value="1"/>
</dbReference>
<name>A0A0A8UXE2_LEGHA</name>
<dbReference type="GO" id="GO:0015562">
    <property type="term" value="F:efflux transmembrane transporter activity"/>
    <property type="evidence" value="ECO:0007669"/>
    <property type="project" value="TreeGrafter"/>
</dbReference>
<feature type="domain" description="Multidrug resistance protein MdtA-like barrel-sandwich hybrid" evidence="2">
    <location>
        <begin position="61"/>
        <end position="177"/>
    </location>
</feature>
<comment type="similarity">
    <text evidence="1">Belongs to the membrane fusion protein (MFP) (TC 8.A.1) family.</text>
</comment>
<dbReference type="InterPro" id="IPR058792">
    <property type="entry name" value="Beta-barrel_RND_2"/>
</dbReference>
<dbReference type="Proteomes" id="UP000032803">
    <property type="component" value="Chromosome I"/>
</dbReference>
<dbReference type="Pfam" id="PF25917">
    <property type="entry name" value="BSH_RND"/>
    <property type="match status" value="1"/>
</dbReference>
<dbReference type="PANTHER" id="PTHR30469:SF33">
    <property type="entry name" value="SLR1207 PROTEIN"/>
    <property type="match status" value="1"/>
</dbReference>
<dbReference type="HOGENOM" id="CLU_018816_1_2_6"/>